<dbReference type="EC" id="5.1.3.13" evidence="3 7"/>
<keyword evidence="7 8" id="KW-0413">Isomerase</keyword>
<comment type="pathway">
    <text evidence="7">Carbohydrate biosynthesis; dTDP-L-rhamnose biosynthesis.</text>
</comment>
<comment type="catalytic activity">
    <reaction evidence="1 7">
        <text>dTDP-4-dehydro-6-deoxy-alpha-D-glucose = dTDP-4-dehydro-beta-L-rhamnose</text>
        <dbReference type="Rhea" id="RHEA:16969"/>
        <dbReference type="ChEBI" id="CHEBI:57649"/>
        <dbReference type="ChEBI" id="CHEBI:62830"/>
        <dbReference type="EC" id="5.1.3.13"/>
    </reaction>
</comment>
<dbReference type="NCBIfam" id="TIGR01221">
    <property type="entry name" value="rmlC"/>
    <property type="match status" value="1"/>
</dbReference>
<dbReference type="PANTHER" id="PTHR21047">
    <property type="entry name" value="DTDP-6-DEOXY-D-GLUCOSE-3,5 EPIMERASE"/>
    <property type="match status" value="1"/>
</dbReference>
<reference evidence="8" key="1">
    <citation type="submission" date="2019-11" db="EMBL/GenBank/DDBJ databases">
        <authorList>
            <person name="Feng L."/>
        </authorList>
    </citation>
    <scope>NUCLEOTIDE SEQUENCE</scope>
    <source>
        <strain evidence="8">PmerdaeLFYP103</strain>
    </source>
</reference>
<proteinExistence type="inferred from homology"/>
<dbReference type="Pfam" id="PF00908">
    <property type="entry name" value="dTDP_sugar_isom"/>
    <property type="match status" value="1"/>
</dbReference>
<dbReference type="EMBL" id="CACRUV010000018">
    <property type="protein sequence ID" value="VYU12364.1"/>
    <property type="molecule type" value="Genomic_DNA"/>
</dbReference>
<comment type="function">
    <text evidence="2 7">Catalyzes the epimerization of the C3' and C5'positions of dTDP-6-deoxy-D-xylo-4-hexulose, forming dTDP-6-deoxy-L-lyxo-4-hexulose.</text>
</comment>
<gene>
    <name evidence="8" type="primary">rfbC</name>
    <name evidence="8" type="ORF">PMLFYP103_01280</name>
</gene>
<dbReference type="SUPFAM" id="SSF51182">
    <property type="entry name" value="RmlC-like cupins"/>
    <property type="match status" value="1"/>
</dbReference>
<feature type="active site" description="Proton donor" evidence="5">
    <location>
        <position position="163"/>
    </location>
</feature>
<comment type="subunit">
    <text evidence="7">Homodimer.</text>
</comment>
<feature type="site" description="Participates in a stacking interaction with the thymidine ring of dTDP-4-oxo-6-deoxyglucose" evidence="6">
    <location>
        <position position="169"/>
    </location>
</feature>
<sequence length="217" mass="24900">MQIFFSLFVFGEVWRSKEKEVTLSSISINNKIMTYIETEIPGVWIIEPKVFKDARGYFMEAWKKAEFEEHIGKVEFVQDNESCSSKGVLRGLHYQLAPYSQSKLVRVIKGCVLDVAVDLRKGSPTFGKYVAVELSDENKRQFFIPQGFAHGFHVMSEEAVFTYKVDNPYAPTHERGLRFDDPTVGVDWKITEPAILNLSDKDRNAALLQDAEINFEF</sequence>
<dbReference type="GO" id="GO:0005829">
    <property type="term" value="C:cytosol"/>
    <property type="evidence" value="ECO:0007669"/>
    <property type="project" value="TreeGrafter"/>
</dbReference>
<dbReference type="Gene3D" id="2.60.120.10">
    <property type="entry name" value="Jelly Rolls"/>
    <property type="match status" value="1"/>
</dbReference>
<evidence type="ECO:0000256" key="2">
    <source>
        <dbReference type="ARBA" id="ARBA00001997"/>
    </source>
</evidence>
<organism evidence="8">
    <name type="scientific">Parabacteroides merdae</name>
    <dbReference type="NCBI Taxonomy" id="46503"/>
    <lineage>
        <taxon>Bacteria</taxon>
        <taxon>Pseudomonadati</taxon>
        <taxon>Bacteroidota</taxon>
        <taxon>Bacteroidia</taxon>
        <taxon>Bacteroidales</taxon>
        <taxon>Tannerellaceae</taxon>
        <taxon>Parabacteroides</taxon>
    </lineage>
</organism>
<dbReference type="PANTHER" id="PTHR21047:SF2">
    <property type="entry name" value="THYMIDINE DIPHOSPHO-4-KETO-RHAMNOSE 3,5-EPIMERASE"/>
    <property type="match status" value="1"/>
</dbReference>
<comment type="similarity">
    <text evidence="7">Belongs to the dTDP-4-dehydrorhamnose 3,5-epimerase family.</text>
</comment>
<evidence type="ECO:0000256" key="5">
    <source>
        <dbReference type="PIRSR" id="PIRSR600888-1"/>
    </source>
</evidence>
<dbReference type="CDD" id="cd00438">
    <property type="entry name" value="cupin_RmlC"/>
    <property type="match status" value="1"/>
</dbReference>
<evidence type="ECO:0000256" key="1">
    <source>
        <dbReference type="ARBA" id="ARBA00001298"/>
    </source>
</evidence>
<dbReference type="InterPro" id="IPR011051">
    <property type="entry name" value="RmlC_Cupin_sf"/>
</dbReference>
<dbReference type="GO" id="GO:0008830">
    <property type="term" value="F:dTDP-4-dehydrorhamnose 3,5-epimerase activity"/>
    <property type="evidence" value="ECO:0007669"/>
    <property type="project" value="UniProtKB-UniRule"/>
</dbReference>
<dbReference type="UniPathway" id="UPA00124"/>
<dbReference type="InterPro" id="IPR014710">
    <property type="entry name" value="RmlC-like_jellyroll"/>
</dbReference>
<name>A0A6N3CAG4_9BACT</name>
<evidence type="ECO:0000313" key="8">
    <source>
        <dbReference type="EMBL" id="VYU12364.1"/>
    </source>
</evidence>
<dbReference type="AlphaFoldDB" id="A0A6N3CAG4"/>
<evidence type="ECO:0000256" key="3">
    <source>
        <dbReference type="ARBA" id="ARBA00012098"/>
    </source>
</evidence>
<dbReference type="GO" id="GO:0019305">
    <property type="term" value="P:dTDP-rhamnose biosynthetic process"/>
    <property type="evidence" value="ECO:0007669"/>
    <property type="project" value="UniProtKB-UniRule"/>
</dbReference>
<evidence type="ECO:0000256" key="7">
    <source>
        <dbReference type="RuleBase" id="RU364069"/>
    </source>
</evidence>
<protein>
    <recommendedName>
        <fullName evidence="4 7">dTDP-4-dehydrorhamnose 3,5-epimerase</fullName>
        <ecNumber evidence="3 7">5.1.3.13</ecNumber>
    </recommendedName>
    <alternativeName>
        <fullName evidence="7">Thymidine diphospho-4-keto-rhamnose 3,5-epimerase</fullName>
    </alternativeName>
</protein>
<dbReference type="InterPro" id="IPR000888">
    <property type="entry name" value="RmlC-like"/>
</dbReference>
<feature type="active site" description="Proton acceptor" evidence="5">
    <location>
        <position position="93"/>
    </location>
</feature>
<accession>A0A6N3CAG4</accession>
<evidence type="ECO:0000256" key="4">
    <source>
        <dbReference type="ARBA" id="ARBA00019595"/>
    </source>
</evidence>
<evidence type="ECO:0000256" key="6">
    <source>
        <dbReference type="PIRSR" id="PIRSR600888-3"/>
    </source>
</evidence>
<dbReference type="GO" id="GO:0000271">
    <property type="term" value="P:polysaccharide biosynthetic process"/>
    <property type="evidence" value="ECO:0007669"/>
    <property type="project" value="TreeGrafter"/>
</dbReference>